<proteinExistence type="predicted"/>
<feature type="chain" id="PRO_5002222477" description="Secreted protein" evidence="1">
    <location>
        <begin position="29"/>
        <end position="62"/>
    </location>
</feature>
<feature type="non-terminal residue" evidence="2">
    <location>
        <position position="62"/>
    </location>
</feature>
<organism evidence="2 3">
    <name type="scientific">Laccaria amethystina LaAM-08-1</name>
    <dbReference type="NCBI Taxonomy" id="1095629"/>
    <lineage>
        <taxon>Eukaryota</taxon>
        <taxon>Fungi</taxon>
        <taxon>Dikarya</taxon>
        <taxon>Basidiomycota</taxon>
        <taxon>Agaricomycotina</taxon>
        <taxon>Agaricomycetes</taxon>
        <taxon>Agaricomycetidae</taxon>
        <taxon>Agaricales</taxon>
        <taxon>Agaricineae</taxon>
        <taxon>Hydnangiaceae</taxon>
        <taxon>Laccaria</taxon>
    </lineage>
</organism>
<dbReference type="HOGENOM" id="CLU_2910333_0_0_1"/>
<evidence type="ECO:0008006" key="4">
    <source>
        <dbReference type="Google" id="ProtNLM"/>
    </source>
</evidence>
<keyword evidence="1" id="KW-0732">Signal</keyword>
<reference evidence="2 3" key="1">
    <citation type="submission" date="2014-04" db="EMBL/GenBank/DDBJ databases">
        <authorList>
            <consortium name="DOE Joint Genome Institute"/>
            <person name="Kuo A."/>
            <person name="Kohler A."/>
            <person name="Nagy L.G."/>
            <person name="Floudas D."/>
            <person name="Copeland A."/>
            <person name="Barry K.W."/>
            <person name="Cichocki N."/>
            <person name="Veneault-Fourrey C."/>
            <person name="LaButti K."/>
            <person name="Lindquist E.A."/>
            <person name="Lipzen A."/>
            <person name="Lundell T."/>
            <person name="Morin E."/>
            <person name="Murat C."/>
            <person name="Sun H."/>
            <person name="Tunlid A."/>
            <person name="Henrissat B."/>
            <person name="Grigoriev I.V."/>
            <person name="Hibbett D.S."/>
            <person name="Martin F."/>
            <person name="Nordberg H.P."/>
            <person name="Cantor M.N."/>
            <person name="Hua S.X."/>
        </authorList>
    </citation>
    <scope>NUCLEOTIDE SEQUENCE [LARGE SCALE GENOMIC DNA]</scope>
    <source>
        <strain evidence="2 3">LaAM-08-1</strain>
    </source>
</reference>
<protein>
    <recommendedName>
        <fullName evidence="4">Secreted protein</fullName>
    </recommendedName>
</protein>
<dbReference type="AlphaFoldDB" id="A0A0C9WR21"/>
<gene>
    <name evidence="2" type="ORF">K443DRAFT_678886</name>
</gene>
<name>A0A0C9WR21_9AGAR</name>
<evidence type="ECO:0000256" key="1">
    <source>
        <dbReference type="SAM" id="SignalP"/>
    </source>
</evidence>
<evidence type="ECO:0000313" key="3">
    <source>
        <dbReference type="Proteomes" id="UP000054477"/>
    </source>
</evidence>
<accession>A0A0C9WR21</accession>
<evidence type="ECO:0000313" key="2">
    <source>
        <dbReference type="EMBL" id="KIK00870.1"/>
    </source>
</evidence>
<dbReference type="EMBL" id="KN838617">
    <property type="protein sequence ID" value="KIK00870.1"/>
    <property type="molecule type" value="Genomic_DNA"/>
</dbReference>
<keyword evidence="3" id="KW-1185">Reference proteome</keyword>
<feature type="signal peptide" evidence="1">
    <location>
        <begin position="1"/>
        <end position="28"/>
    </location>
</feature>
<dbReference type="Proteomes" id="UP000054477">
    <property type="component" value="Unassembled WGS sequence"/>
</dbReference>
<sequence>MLRFRRFKSCFFEDLWLSFFLGVRPAASGPVSSKQKHRYESPRSRVVTVFARGAQHFAPTTS</sequence>
<reference evidence="3" key="2">
    <citation type="submission" date="2015-01" db="EMBL/GenBank/DDBJ databases">
        <title>Evolutionary Origins and Diversification of the Mycorrhizal Mutualists.</title>
        <authorList>
            <consortium name="DOE Joint Genome Institute"/>
            <consortium name="Mycorrhizal Genomics Consortium"/>
            <person name="Kohler A."/>
            <person name="Kuo A."/>
            <person name="Nagy L.G."/>
            <person name="Floudas D."/>
            <person name="Copeland A."/>
            <person name="Barry K.W."/>
            <person name="Cichocki N."/>
            <person name="Veneault-Fourrey C."/>
            <person name="LaButti K."/>
            <person name="Lindquist E.A."/>
            <person name="Lipzen A."/>
            <person name="Lundell T."/>
            <person name="Morin E."/>
            <person name="Murat C."/>
            <person name="Riley R."/>
            <person name="Ohm R."/>
            <person name="Sun H."/>
            <person name="Tunlid A."/>
            <person name="Henrissat B."/>
            <person name="Grigoriev I.V."/>
            <person name="Hibbett D.S."/>
            <person name="Martin F."/>
        </authorList>
    </citation>
    <scope>NUCLEOTIDE SEQUENCE [LARGE SCALE GENOMIC DNA]</scope>
    <source>
        <strain evidence="3">LaAM-08-1</strain>
    </source>
</reference>